<name>A0A1H0U0L9_9BACI</name>
<dbReference type="EMBL" id="FNJU01000004">
    <property type="protein sequence ID" value="SDP59729.1"/>
    <property type="molecule type" value="Genomic_DNA"/>
</dbReference>
<proteinExistence type="predicted"/>
<keyword evidence="1" id="KW-0812">Transmembrane</keyword>
<protein>
    <submittedName>
        <fullName evidence="2">Uncharacterized protein</fullName>
    </submittedName>
</protein>
<keyword evidence="1" id="KW-1133">Transmembrane helix</keyword>
<evidence type="ECO:0000256" key="1">
    <source>
        <dbReference type="SAM" id="Phobius"/>
    </source>
</evidence>
<organism evidence="2 3">
    <name type="scientific">Litchfieldia salsa</name>
    <dbReference type="NCBI Taxonomy" id="930152"/>
    <lineage>
        <taxon>Bacteria</taxon>
        <taxon>Bacillati</taxon>
        <taxon>Bacillota</taxon>
        <taxon>Bacilli</taxon>
        <taxon>Bacillales</taxon>
        <taxon>Bacillaceae</taxon>
        <taxon>Litchfieldia</taxon>
    </lineage>
</organism>
<reference evidence="3" key="1">
    <citation type="submission" date="2016-10" db="EMBL/GenBank/DDBJ databases">
        <authorList>
            <person name="Varghese N."/>
            <person name="Submissions S."/>
        </authorList>
    </citation>
    <scope>NUCLEOTIDE SEQUENCE [LARGE SCALE GENOMIC DNA]</scope>
    <source>
        <strain evidence="3">IBRC-M10078</strain>
    </source>
</reference>
<evidence type="ECO:0000313" key="2">
    <source>
        <dbReference type="EMBL" id="SDP59729.1"/>
    </source>
</evidence>
<dbReference type="Proteomes" id="UP000199159">
    <property type="component" value="Unassembled WGS sequence"/>
</dbReference>
<keyword evidence="1" id="KW-0472">Membrane</keyword>
<dbReference type="AlphaFoldDB" id="A0A1H0U0L9"/>
<sequence length="63" mass="7202">MKNQKFNPITLVSVFIGSILMGMNAYEQYQAEQPTYMVIFILLSLLLLTLTVYGIVKNKKSSR</sequence>
<evidence type="ECO:0000313" key="3">
    <source>
        <dbReference type="Proteomes" id="UP000199159"/>
    </source>
</evidence>
<accession>A0A1H0U0L9</accession>
<dbReference type="RefSeq" id="WP_090853165.1">
    <property type="nucleotide sequence ID" value="NZ_FNJU01000004.1"/>
</dbReference>
<feature type="transmembrane region" description="Helical" evidence="1">
    <location>
        <begin position="35"/>
        <end position="56"/>
    </location>
</feature>
<gene>
    <name evidence="2" type="ORF">SAMN05216565_10467</name>
</gene>
<keyword evidence="3" id="KW-1185">Reference proteome</keyword>